<evidence type="ECO:0000313" key="8">
    <source>
        <dbReference type="Proteomes" id="UP000199019"/>
    </source>
</evidence>
<keyword evidence="8" id="KW-1185">Reference proteome</keyword>
<proteinExistence type="predicted"/>
<keyword evidence="4 6" id="KW-1133">Transmembrane helix</keyword>
<dbReference type="Proteomes" id="UP000199019">
    <property type="component" value="Unassembled WGS sequence"/>
</dbReference>
<evidence type="ECO:0000313" key="7">
    <source>
        <dbReference type="EMBL" id="SER95312.1"/>
    </source>
</evidence>
<organism evidence="7 8">
    <name type="scientific">Pedococcus cremeus</name>
    <dbReference type="NCBI Taxonomy" id="587636"/>
    <lineage>
        <taxon>Bacteria</taxon>
        <taxon>Bacillati</taxon>
        <taxon>Actinomycetota</taxon>
        <taxon>Actinomycetes</taxon>
        <taxon>Micrococcales</taxon>
        <taxon>Intrasporangiaceae</taxon>
        <taxon>Pedococcus</taxon>
    </lineage>
</organism>
<evidence type="ECO:0000256" key="2">
    <source>
        <dbReference type="ARBA" id="ARBA00022475"/>
    </source>
</evidence>
<feature type="transmembrane region" description="Helical" evidence="6">
    <location>
        <begin position="131"/>
        <end position="151"/>
    </location>
</feature>
<feature type="transmembrane region" description="Helical" evidence="6">
    <location>
        <begin position="58"/>
        <end position="76"/>
    </location>
</feature>
<dbReference type="AlphaFoldDB" id="A0A1H9TDN5"/>
<reference evidence="8" key="1">
    <citation type="submission" date="2016-10" db="EMBL/GenBank/DDBJ databases">
        <authorList>
            <person name="Varghese N."/>
            <person name="Submissions S."/>
        </authorList>
    </citation>
    <scope>NUCLEOTIDE SEQUENCE [LARGE SCALE GENOMIC DNA]</scope>
    <source>
        <strain evidence="8">CGMCC 1.6963</strain>
    </source>
</reference>
<dbReference type="RefSeq" id="WP_342707702.1">
    <property type="nucleotide sequence ID" value="NZ_FOHB01000002.1"/>
</dbReference>
<dbReference type="PANTHER" id="PTHR40277">
    <property type="entry name" value="BLL5419 PROTEIN"/>
    <property type="match status" value="1"/>
</dbReference>
<dbReference type="STRING" id="587636.SAMN05216199_1561"/>
<dbReference type="PANTHER" id="PTHR40277:SF1">
    <property type="entry name" value="BLL5419 PROTEIN"/>
    <property type="match status" value="1"/>
</dbReference>
<keyword evidence="2" id="KW-1003">Cell membrane</keyword>
<feature type="transmembrane region" description="Helical" evidence="6">
    <location>
        <begin position="219"/>
        <end position="240"/>
    </location>
</feature>
<accession>A0A1H9TDN5</accession>
<feature type="transmembrane region" description="Helical" evidence="6">
    <location>
        <begin position="299"/>
        <end position="319"/>
    </location>
</feature>
<name>A0A1H9TDN5_9MICO</name>
<keyword evidence="5 6" id="KW-0472">Membrane</keyword>
<feature type="transmembrane region" description="Helical" evidence="6">
    <location>
        <begin position="246"/>
        <end position="265"/>
    </location>
</feature>
<evidence type="ECO:0000256" key="1">
    <source>
        <dbReference type="ARBA" id="ARBA00004651"/>
    </source>
</evidence>
<gene>
    <name evidence="7" type="ORF">SAMN05216199_1561</name>
</gene>
<comment type="subcellular location">
    <subcellularLocation>
        <location evidence="1">Cell membrane</location>
        <topology evidence="1">Multi-pass membrane protein</topology>
    </subcellularLocation>
</comment>
<dbReference type="InterPro" id="IPR022791">
    <property type="entry name" value="L-PG_synthase/AglD"/>
</dbReference>
<protein>
    <submittedName>
        <fullName evidence="7">Lysylphosphatidylglycerol synthase TM region</fullName>
    </submittedName>
</protein>
<dbReference type="Pfam" id="PF03706">
    <property type="entry name" value="LPG_synthase_TM"/>
    <property type="match status" value="1"/>
</dbReference>
<evidence type="ECO:0000256" key="5">
    <source>
        <dbReference type="ARBA" id="ARBA00023136"/>
    </source>
</evidence>
<dbReference type="EMBL" id="FOHB01000002">
    <property type="protein sequence ID" value="SER95312.1"/>
    <property type="molecule type" value="Genomic_DNA"/>
</dbReference>
<evidence type="ECO:0000256" key="4">
    <source>
        <dbReference type="ARBA" id="ARBA00022989"/>
    </source>
</evidence>
<feature type="transmembrane region" description="Helical" evidence="6">
    <location>
        <begin position="20"/>
        <end position="38"/>
    </location>
</feature>
<keyword evidence="3 6" id="KW-0812">Transmembrane</keyword>
<feature type="transmembrane region" description="Helical" evidence="6">
    <location>
        <begin position="163"/>
        <end position="181"/>
    </location>
</feature>
<sequence length="328" mass="34261">MHRLRRTATAPRRGAHWRGWPRNLVAAGVLGALVWRLGTGPFVAGLGQIDARSLATSLGVALVTTLSCAWRWTLVARGLGITLPLRTAVLAYYRSQLLNLTTPGGVLGDVDRAVRHGRTVQDRRRSVRSVVWERFAGQTVLVAGAGCALALLPSPVRHGVRELEAVVAGAAMVLALVLWRLHRSPLAGQALGRAAGWLRTVGPARAELRSVLLARHTGWRILLASVVAACGHVVTFLVAARTAGSGAPLSTVLPLALVVLLAMGLPNIAGWGPREGMAAWTFGAGGLGAQVGVTTAVVYGVMVLVGALPGALLLAAAGLERFREVGHG</sequence>
<evidence type="ECO:0000256" key="6">
    <source>
        <dbReference type="SAM" id="Phobius"/>
    </source>
</evidence>
<evidence type="ECO:0000256" key="3">
    <source>
        <dbReference type="ARBA" id="ARBA00022692"/>
    </source>
</evidence>
<dbReference type="GO" id="GO:0005886">
    <property type="term" value="C:plasma membrane"/>
    <property type="evidence" value="ECO:0007669"/>
    <property type="project" value="UniProtKB-SubCell"/>
</dbReference>